<accession>A0ABS8TN97</accession>
<evidence type="ECO:0000313" key="3">
    <source>
        <dbReference type="Proteomes" id="UP000823775"/>
    </source>
</evidence>
<name>A0ABS8TN97_DATST</name>
<protein>
    <submittedName>
        <fullName evidence="2">Uncharacterized protein</fullName>
    </submittedName>
</protein>
<gene>
    <name evidence="2" type="ORF">HAX54_014565</name>
</gene>
<organism evidence="2 3">
    <name type="scientific">Datura stramonium</name>
    <name type="common">Jimsonweed</name>
    <name type="synonym">Common thornapple</name>
    <dbReference type="NCBI Taxonomy" id="4076"/>
    <lineage>
        <taxon>Eukaryota</taxon>
        <taxon>Viridiplantae</taxon>
        <taxon>Streptophyta</taxon>
        <taxon>Embryophyta</taxon>
        <taxon>Tracheophyta</taxon>
        <taxon>Spermatophyta</taxon>
        <taxon>Magnoliopsida</taxon>
        <taxon>eudicotyledons</taxon>
        <taxon>Gunneridae</taxon>
        <taxon>Pentapetalae</taxon>
        <taxon>asterids</taxon>
        <taxon>lamiids</taxon>
        <taxon>Solanales</taxon>
        <taxon>Solanaceae</taxon>
        <taxon>Solanoideae</taxon>
        <taxon>Datureae</taxon>
        <taxon>Datura</taxon>
    </lineage>
</organism>
<evidence type="ECO:0000256" key="1">
    <source>
        <dbReference type="SAM" id="MobiDB-lite"/>
    </source>
</evidence>
<proteinExistence type="predicted"/>
<sequence length="80" mass="8883">RIAYLSELSDSLFLPSNGGPPSPPFRPIIDRDDQIDYSTTIIPKARLKRRSRAQMDQALIPCKDMTLGPNSTPKANSRGK</sequence>
<evidence type="ECO:0000313" key="2">
    <source>
        <dbReference type="EMBL" id="MCD7473022.1"/>
    </source>
</evidence>
<feature type="region of interest" description="Disordered" evidence="1">
    <location>
        <begin position="58"/>
        <end position="80"/>
    </location>
</feature>
<dbReference type="Proteomes" id="UP000823775">
    <property type="component" value="Unassembled WGS sequence"/>
</dbReference>
<reference evidence="2 3" key="1">
    <citation type="journal article" date="2021" name="BMC Genomics">
        <title>Datura genome reveals duplications of psychoactive alkaloid biosynthetic genes and high mutation rate following tissue culture.</title>
        <authorList>
            <person name="Rajewski A."/>
            <person name="Carter-House D."/>
            <person name="Stajich J."/>
            <person name="Litt A."/>
        </authorList>
    </citation>
    <scope>NUCLEOTIDE SEQUENCE [LARGE SCALE GENOMIC DNA]</scope>
    <source>
        <strain evidence="2">AR-01</strain>
    </source>
</reference>
<feature type="non-terminal residue" evidence="2">
    <location>
        <position position="80"/>
    </location>
</feature>
<feature type="non-terminal residue" evidence="2">
    <location>
        <position position="1"/>
    </location>
</feature>
<dbReference type="EMBL" id="JACEIK010001906">
    <property type="protein sequence ID" value="MCD7473022.1"/>
    <property type="molecule type" value="Genomic_DNA"/>
</dbReference>
<comment type="caution">
    <text evidence="2">The sequence shown here is derived from an EMBL/GenBank/DDBJ whole genome shotgun (WGS) entry which is preliminary data.</text>
</comment>
<keyword evidence="3" id="KW-1185">Reference proteome</keyword>
<feature type="compositionally biased region" description="Polar residues" evidence="1">
    <location>
        <begin position="68"/>
        <end position="80"/>
    </location>
</feature>